<dbReference type="EMBL" id="CACTIH010005950">
    <property type="protein sequence ID" value="CAA3003335.1"/>
    <property type="molecule type" value="Genomic_DNA"/>
</dbReference>
<feature type="transmembrane region" description="Helical" evidence="1">
    <location>
        <begin position="20"/>
        <end position="38"/>
    </location>
</feature>
<dbReference type="AlphaFoldDB" id="A0A8S0TIA8"/>
<keyword evidence="3" id="KW-1185">Reference proteome</keyword>
<evidence type="ECO:0008006" key="4">
    <source>
        <dbReference type="Google" id="ProtNLM"/>
    </source>
</evidence>
<comment type="caution">
    <text evidence="2">The sequence shown here is derived from an EMBL/GenBank/DDBJ whole genome shotgun (WGS) entry which is preliminary data.</text>
</comment>
<evidence type="ECO:0000313" key="2">
    <source>
        <dbReference type="EMBL" id="CAA3003335.1"/>
    </source>
</evidence>
<dbReference type="Gramene" id="OE9A117575T1">
    <property type="protein sequence ID" value="OE9A117575C1"/>
    <property type="gene ID" value="OE9A117575"/>
</dbReference>
<accession>A0A8S0TIA8</accession>
<proteinExistence type="predicted"/>
<gene>
    <name evidence="2" type="ORF">OLEA9_A117575</name>
</gene>
<name>A0A8S0TIA8_OLEEU</name>
<keyword evidence="1" id="KW-0472">Membrane</keyword>
<sequence>MDVETAMRWLGFGCWSGGGGFPYFSVVVGFGVVFVGGVSGCSSEGGRSGGGDEGGGVLVVVIVENARGGDGNDGGGNDGGGEAMAFWI</sequence>
<protein>
    <recommendedName>
        <fullName evidence="4">Transmembrane protein</fullName>
    </recommendedName>
</protein>
<reference evidence="2 3" key="1">
    <citation type="submission" date="2019-12" db="EMBL/GenBank/DDBJ databases">
        <authorList>
            <person name="Alioto T."/>
            <person name="Alioto T."/>
            <person name="Gomez Garrido J."/>
        </authorList>
    </citation>
    <scope>NUCLEOTIDE SEQUENCE [LARGE SCALE GENOMIC DNA]</scope>
</reference>
<dbReference type="Proteomes" id="UP000594638">
    <property type="component" value="Unassembled WGS sequence"/>
</dbReference>
<keyword evidence="1" id="KW-0812">Transmembrane</keyword>
<organism evidence="2 3">
    <name type="scientific">Olea europaea subsp. europaea</name>
    <dbReference type="NCBI Taxonomy" id="158383"/>
    <lineage>
        <taxon>Eukaryota</taxon>
        <taxon>Viridiplantae</taxon>
        <taxon>Streptophyta</taxon>
        <taxon>Embryophyta</taxon>
        <taxon>Tracheophyta</taxon>
        <taxon>Spermatophyta</taxon>
        <taxon>Magnoliopsida</taxon>
        <taxon>eudicotyledons</taxon>
        <taxon>Gunneridae</taxon>
        <taxon>Pentapetalae</taxon>
        <taxon>asterids</taxon>
        <taxon>lamiids</taxon>
        <taxon>Lamiales</taxon>
        <taxon>Oleaceae</taxon>
        <taxon>Oleeae</taxon>
        <taxon>Olea</taxon>
    </lineage>
</organism>
<keyword evidence="1" id="KW-1133">Transmembrane helix</keyword>
<evidence type="ECO:0000256" key="1">
    <source>
        <dbReference type="SAM" id="Phobius"/>
    </source>
</evidence>
<evidence type="ECO:0000313" key="3">
    <source>
        <dbReference type="Proteomes" id="UP000594638"/>
    </source>
</evidence>